<gene>
    <name evidence="1" type="ORF">D8863_08750</name>
</gene>
<dbReference type="RefSeq" id="WP_125441715.1">
    <property type="nucleotide sequence ID" value="NZ_RJNJ01000010.1"/>
</dbReference>
<accession>A0A3R9I0R9</accession>
<dbReference type="AlphaFoldDB" id="A0A3R9I0R9"/>
<comment type="caution">
    <text evidence="1">The sequence shown here is derived from an EMBL/GenBank/DDBJ whole genome shotgun (WGS) entry which is preliminary data.</text>
</comment>
<evidence type="ECO:0000313" key="2">
    <source>
        <dbReference type="Proteomes" id="UP000267593"/>
    </source>
</evidence>
<dbReference type="EMBL" id="RJNJ01000010">
    <property type="protein sequence ID" value="RSI65685.1"/>
    <property type="molecule type" value="Genomic_DNA"/>
</dbReference>
<organism evidence="1 2">
    <name type="scientific">Streptococcus oralis</name>
    <dbReference type="NCBI Taxonomy" id="1303"/>
    <lineage>
        <taxon>Bacteria</taxon>
        <taxon>Bacillati</taxon>
        <taxon>Bacillota</taxon>
        <taxon>Bacilli</taxon>
        <taxon>Lactobacillales</taxon>
        <taxon>Streptococcaceae</taxon>
        <taxon>Streptococcus</taxon>
    </lineage>
</organism>
<evidence type="ECO:0000313" key="1">
    <source>
        <dbReference type="EMBL" id="RSI65685.1"/>
    </source>
</evidence>
<name>A0A3R9I0R9_STROR</name>
<dbReference type="Proteomes" id="UP000267593">
    <property type="component" value="Unassembled WGS sequence"/>
</dbReference>
<sequence>MEENRVFQLAVKTSEIIKSVFGNRITEPKIVDVVEYGPYQRFGIRFVAYDYFLILFNYDRGFCGFSVSIGGQYGATLNGKRGLGAYNDIKDWDSYLKEIMAEIELRIPDEFLKAKGWL</sequence>
<protein>
    <submittedName>
        <fullName evidence="1">Uncharacterized protein</fullName>
    </submittedName>
</protein>
<proteinExistence type="predicted"/>
<reference evidence="1 2" key="1">
    <citation type="submission" date="2018-11" db="EMBL/GenBank/DDBJ databases">
        <title>Species Designations Belie Phenotypic and Genotypic Heterogeneity in Oral Streptococci.</title>
        <authorList>
            <person name="Velsko I."/>
        </authorList>
    </citation>
    <scope>NUCLEOTIDE SEQUENCE [LARGE SCALE GENOMIC DNA]</scope>
    <source>
        <strain evidence="1 2">BCC63</strain>
    </source>
</reference>